<dbReference type="AlphaFoldDB" id="H2C1K1"/>
<dbReference type="eggNOG" id="arCOG09888">
    <property type="taxonomic scope" value="Archaea"/>
</dbReference>
<dbReference type="Proteomes" id="UP000003980">
    <property type="component" value="Unassembled WGS sequence"/>
</dbReference>
<gene>
    <name evidence="2" type="ORF">MetMK1DRAFT_00006240</name>
</gene>
<sequence>MPNGKGQIEFARGEAGQGGKPGSGRGQEEREEQEGRVGASPHGPGGWGASVRNAAETFGLDYANLLEALGELEDAWRDYLEVLSGLVKGQVAVIVDDTVDHKEYSRGKDVSP</sequence>
<evidence type="ECO:0000256" key="1">
    <source>
        <dbReference type="SAM" id="MobiDB-lite"/>
    </source>
</evidence>
<name>H2C1K1_9CREN</name>
<dbReference type="InterPro" id="IPR006783">
    <property type="entry name" value="Transposase_ISC1217"/>
</dbReference>
<feature type="compositionally biased region" description="Gly residues" evidence="1">
    <location>
        <begin position="15"/>
        <end position="25"/>
    </location>
</feature>
<dbReference type="Pfam" id="PF04693">
    <property type="entry name" value="DDE_Tnp_2"/>
    <property type="match status" value="1"/>
</dbReference>
<dbReference type="STRING" id="671065.MetMK1DRAFT_00006240"/>
<dbReference type="EMBL" id="JH597761">
    <property type="protein sequence ID" value="EHP70122.1"/>
    <property type="molecule type" value="Genomic_DNA"/>
</dbReference>
<reference evidence="2 3" key="1">
    <citation type="submission" date="2012-01" db="EMBL/GenBank/DDBJ databases">
        <title>Improved High-Quality Draft sequence of Metallosphaera yellowstonensis MK1.</title>
        <authorList>
            <consortium name="US DOE Joint Genome Institute"/>
            <person name="Lucas S."/>
            <person name="Han J."/>
            <person name="Cheng J.-F."/>
            <person name="Goodwin L."/>
            <person name="Pitluck S."/>
            <person name="Peters L."/>
            <person name="Teshima H."/>
            <person name="Detter J.C."/>
            <person name="Han C."/>
            <person name="Tapia R."/>
            <person name="Land M."/>
            <person name="Hauser L."/>
            <person name="Kyrpides N."/>
            <person name="Kozubal M."/>
            <person name="Macur R.E."/>
            <person name="Jay Z."/>
            <person name="Inskeep W."/>
            <person name="Woyke T."/>
        </authorList>
    </citation>
    <scope>NUCLEOTIDE SEQUENCE [LARGE SCALE GENOMIC DNA]</scope>
    <source>
        <strain evidence="2 3">MK1</strain>
    </source>
</reference>
<accession>H2C1K1</accession>
<evidence type="ECO:0000313" key="3">
    <source>
        <dbReference type="Proteomes" id="UP000003980"/>
    </source>
</evidence>
<feature type="region of interest" description="Disordered" evidence="1">
    <location>
        <begin position="1"/>
        <end position="51"/>
    </location>
</feature>
<dbReference type="HOGENOM" id="CLU_156224_0_0_2"/>
<organism evidence="2 3">
    <name type="scientific">Metallosphaera yellowstonensis MK1</name>
    <dbReference type="NCBI Taxonomy" id="671065"/>
    <lineage>
        <taxon>Archaea</taxon>
        <taxon>Thermoproteota</taxon>
        <taxon>Thermoprotei</taxon>
        <taxon>Sulfolobales</taxon>
        <taxon>Sulfolobaceae</taxon>
        <taxon>Metallosphaera</taxon>
    </lineage>
</organism>
<proteinExistence type="predicted"/>
<evidence type="ECO:0000313" key="2">
    <source>
        <dbReference type="EMBL" id="EHP70122.1"/>
    </source>
</evidence>
<keyword evidence="3" id="KW-1185">Reference proteome</keyword>
<protein>
    <submittedName>
        <fullName evidence="2">Archaeal putative transposase ISC1217</fullName>
    </submittedName>
</protein>